<evidence type="ECO:0000313" key="2">
    <source>
        <dbReference type="Proteomes" id="UP000516369"/>
    </source>
</evidence>
<dbReference type="KEGG" id="dvn:HQ394_02285"/>
<proteinExistence type="predicted"/>
<evidence type="ECO:0008006" key="3">
    <source>
        <dbReference type="Google" id="ProtNLM"/>
    </source>
</evidence>
<dbReference type="AlphaFoldDB" id="A0A7H1MY66"/>
<name>A0A7H1MY66_9PROT</name>
<reference evidence="1 2" key="1">
    <citation type="submission" date="2020-05" db="EMBL/GenBank/DDBJ databases">
        <title>Complete closed genome sequence of Defluviicoccus vanus.</title>
        <authorList>
            <person name="Bessarab I."/>
            <person name="Arumugam K."/>
            <person name="Maszenan A.M."/>
            <person name="Seviour R.J."/>
            <person name="Williams R.B."/>
        </authorList>
    </citation>
    <scope>NUCLEOTIDE SEQUENCE [LARGE SCALE GENOMIC DNA]</scope>
    <source>
        <strain evidence="1 2">Ben 114</strain>
    </source>
</reference>
<accession>A0A7H1MY66</accession>
<keyword evidence="2" id="KW-1185">Reference proteome</keyword>
<sequence>MRALYTESRLSLRALVVVAAVTLSVAACESGSGGPGVGTVGGAALGAGAGRAIFGGSTSAMLIGGAVGGMAGNMTVDRAAEERQFQQRQASQDMAMQRQLDFERQRALQQAQVQRQIEEEQQFAEWRRQQQGM</sequence>
<dbReference type="Proteomes" id="UP000516369">
    <property type="component" value="Chromosome"/>
</dbReference>
<protein>
    <recommendedName>
        <fullName evidence="3">Glycine zipper domain-containing protein</fullName>
    </recommendedName>
</protein>
<organism evidence="1 2">
    <name type="scientific">Defluviicoccus vanus</name>
    <dbReference type="NCBI Taxonomy" id="111831"/>
    <lineage>
        <taxon>Bacteria</taxon>
        <taxon>Pseudomonadati</taxon>
        <taxon>Pseudomonadota</taxon>
        <taxon>Alphaproteobacteria</taxon>
        <taxon>Rhodospirillales</taxon>
        <taxon>Rhodospirillaceae</taxon>
        <taxon>Defluviicoccus</taxon>
    </lineage>
</organism>
<dbReference type="EMBL" id="CP053923">
    <property type="protein sequence ID" value="QNT68402.1"/>
    <property type="molecule type" value="Genomic_DNA"/>
</dbReference>
<gene>
    <name evidence="1" type="ORF">HQ394_02285</name>
</gene>
<dbReference type="RefSeq" id="WP_190261841.1">
    <property type="nucleotide sequence ID" value="NZ_CP053923.1"/>
</dbReference>
<evidence type="ECO:0000313" key="1">
    <source>
        <dbReference type="EMBL" id="QNT68402.1"/>
    </source>
</evidence>
<dbReference type="PROSITE" id="PS51257">
    <property type="entry name" value="PROKAR_LIPOPROTEIN"/>
    <property type="match status" value="1"/>
</dbReference>